<dbReference type="RefSeq" id="WP_200673065.1">
    <property type="nucleotide sequence ID" value="NZ_JAACYA010000001.1"/>
</dbReference>
<keyword evidence="6 10" id="KW-0812">Transmembrane</keyword>
<dbReference type="SMART" id="SM00387">
    <property type="entry name" value="HATPase_c"/>
    <property type="match status" value="1"/>
</dbReference>
<dbReference type="CDD" id="cd00075">
    <property type="entry name" value="HATPase"/>
    <property type="match status" value="1"/>
</dbReference>
<evidence type="ECO:0000256" key="6">
    <source>
        <dbReference type="ARBA" id="ARBA00022692"/>
    </source>
</evidence>
<dbReference type="InterPro" id="IPR036097">
    <property type="entry name" value="HisK_dim/P_sf"/>
</dbReference>
<dbReference type="SUPFAM" id="SSF47384">
    <property type="entry name" value="Homodimeric domain of signal transducing histidine kinase"/>
    <property type="match status" value="1"/>
</dbReference>
<feature type="transmembrane region" description="Helical" evidence="10">
    <location>
        <begin position="48"/>
        <end position="70"/>
    </location>
</feature>
<dbReference type="SMART" id="SM00091">
    <property type="entry name" value="PAS"/>
    <property type="match status" value="1"/>
</dbReference>
<dbReference type="InterPro" id="IPR035965">
    <property type="entry name" value="PAS-like_dom_sf"/>
</dbReference>
<dbReference type="SUPFAM" id="SSF158472">
    <property type="entry name" value="HAMP domain-like"/>
    <property type="match status" value="1"/>
</dbReference>
<dbReference type="Gene3D" id="3.30.565.10">
    <property type="entry name" value="Histidine kinase-like ATPase, C-terminal domain"/>
    <property type="match status" value="1"/>
</dbReference>
<proteinExistence type="predicted"/>
<sequence>MTDFDRSYADFQRRRRNIFIISVIVFVFIVGNLYIFKEISKVKDVFNPYIFLIIINIDVVFFLAILAISLRHLIKLFFEKRQPTGKLRKKLSFILISMVIIPAMILSVASISLISNATNLWFSGKVENALKTVQKLTDEDIKNYSQFLDEVIYMLEKNRVTPYEAFKRFNIVSIVILDRNRKPVMIYGRPRKKIEDYDFRIKKAIIEEKGEYYLRYVRRYKNNQFIMVDYRLPLLLSKHRKEISYISDIYSQFRYYKNPIRVSYIVTMLTITMFVIFAALWFGQYVVRNLTYPLERLVDASKRLANGDLNVKVDIKAPDEIGILIEEFNHMVDELKNLYFQLQRSNKDLKANKEYLEAILENARTGVIYSDRFGKIEKVNKAASEILGIESQQLKGRDVEKFMKSLGLDVSEIDREQTIHLDGKILIAKITKISSKGYVLVFDDITEIVAAEKILAWKEIARRIAHEIKNPLTPIRLSAERIKRQFENKNPRFPEILNKSVDVIFTEVDHLSKLVKEFGQFASTGEKINFEKVNLKALFEELKNSYHSDRFEIEIDLPDDITVSGDKKLLRQAFLNIIQNSFESTSDRKMGKLSITAEEKNDYLEIYFKDNGKGIPAEELDKVFIPYYSKKSKGSGLGLAITKEIIEKHRGSIKALPSEEGAIIRVRLRLT</sequence>
<feature type="transmembrane region" description="Helical" evidence="10">
    <location>
        <begin position="18"/>
        <end position="36"/>
    </location>
</feature>
<dbReference type="CDD" id="cd00082">
    <property type="entry name" value="HisKA"/>
    <property type="match status" value="1"/>
</dbReference>
<dbReference type="Pfam" id="PF00989">
    <property type="entry name" value="PAS"/>
    <property type="match status" value="1"/>
</dbReference>
<evidence type="ECO:0000256" key="5">
    <source>
        <dbReference type="ARBA" id="ARBA00022679"/>
    </source>
</evidence>
<dbReference type="SMART" id="SM00388">
    <property type="entry name" value="HisKA"/>
    <property type="match status" value="1"/>
</dbReference>
<keyword evidence="9 10" id="KW-0472">Membrane</keyword>
<evidence type="ECO:0000259" key="12">
    <source>
        <dbReference type="PROSITE" id="PS50112"/>
    </source>
</evidence>
<dbReference type="InterPro" id="IPR000014">
    <property type="entry name" value="PAS"/>
</dbReference>
<evidence type="ECO:0000256" key="9">
    <source>
        <dbReference type="ARBA" id="ARBA00023136"/>
    </source>
</evidence>
<dbReference type="InterPro" id="IPR003661">
    <property type="entry name" value="HisK_dim/P_dom"/>
</dbReference>
<dbReference type="Gene3D" id="1.10.287.130">
    <property type="match status" value="1"/>
</dbReference>
<evidence type="ECO:0000256" key="4">
    <source>
        <dbReference type="ARBA" id="ARBA00022553"/>
    </source>
</evidence>
<protein>
    <recommendedName>
        <fullName evidence="3">histidine kinase</fullName>
        <ecNumber evidence="3">2.7.13.3</ecNumber>
    </recommendedName>
</protein>
<dbReference type="Gene3D" id="3.30.450.20">
    <property type="entry name" value="PAS domain"/>
    <property type="match status" value="1"/>
</dbReference>
<dbReference type="SUPFAM" id="SSF55785">
    <property type="entry name" value="PYP-like sensor domain (PAS domain)"/>
    <property type="match status" value="1"/>
</dbReference>
<dbReference type="PROSITE" id="PS50109">
    <property type="entry name" value="HIS_KIN"/>
    <property type="match status" value="1"/>
</dbReference>
<keyword evidence="7" id="KW-0418">Kinase</keyword>
<keyword evidence="4" id="KW-0597">Phosphoprotein</keyword>
<dbReference type="InterPro" id="IPR003660">
    <property type="entry name" value="HAMP_dom"/>
</dbReference>
<dbReference type="SMART" id="SM00304">
    <property type="entry name" value="HAMP"/>
    <property type="match status" value="1"/>
</dbReference>
<evidence type="ECO:0000256" key="10">
    <source>
        <dbReference type="SAM" id="Phobius"/>
    </source>
</evidence>
<comment type="subcellular location">
    <subcellularLocation>
        <location evidence="2">Membrane</location>
        <topology evidence="2">Multi-pass membrane protein</topology>
    </subcellularLocation>
</comment>
<reference evidence="14 15" key="1">
    <citation type="journal article" date="2021" name="Syst. Appl. Microbiol.">
        <title>Persephonella atlantica sp. nov.: How to adapt to physico-chemical gradients in high temperature hydrothermal habitats.</title>
        <authorList>
            <person name="Francois D.X."/>
            <person name="Godfroy A."/>
            <person name="Mathien C."/>
            <person name="Aube J."/>
            <person name="Cathalot C."/>
            <person name="Lesongeur F."/>
            <person name="L'Haridon S."/>
            <person name="Philippon X."/>
            <person name="Roussel E.G."/>
        </authorList>
    </citation>
    <scope>NUCLEOTIDE SEQUENCE [LARGE SCALE GENOMIC DNA]</scope>
    <source>
        <strain evidence="14 15">MO1340</strain>
    </source>
</reference>
<dbReference type="PRINTS" id="PR00344">
    <property type="entry name" value="BCTRLSENSOR"/>
</dbReference>
<evidence type="ECO:0000259" key="11">
    <source>
        <dbReference type="PROSITE" id="PS50109"/>
    </source>
</evidence>
<dbReference type="InterPro" id="IPR003594">
    <property type="entry name" value="HATPase_dom"/>
</dbReference>
<dbReference type="SUPFAM" id="SSF55874">
    <property type="entry name" value="ATPase domain of HSP90 chaperone/DNA topoisomerase II/histidine kinase"/>
    <property type="match status" value="1"/>
</dbReference>
<evidence type="ECO:0000313" key="14">
    <source>
        <dbReference type="EMBL" id="MBK3331654.1"/>
    </source>
</evidence>
<feature type="transmembrane region" description="Helical" evidence="10">
    <location>
        <begin position="262"/>
        <end position="287"/>
    </location>
</feature>
<keyword evidence="5" id="KW-0808">Transferase</keyword>
<dbReference type="PROSITE" id="PS50885">
    <property type="entry name" value="HAMP"/>
    <property type="match status" value="1"/>
</dbReference>
<dbReference type="Pfam" id="PF00672">
    <property type="entry name" value="HAMP"/>
    <property type="match status" value="1"/>
</dbReference>
<feature type="domain" description="PAS" evidence="12">
    <location>
        <begin position="352"/>
        <end position="397"/>
    </location>
</feature>
<gene>
    <name evidence="14" type="ORF">GWK41_01075</name>
</gene>
<evidence type="ECO:0000259" key="13">
    <source>
        <dbReference type="PROSITE" id="PS50885"/>
    </source>
</evidence>
<keyword evidence="15" id="KW-1185">Reference proteome</keyword>
<dbReference type="CDD" id="cd06225">
    <property type="entry name" value="HAMP"/>
    <property type="match status" value="1"/>
</dbReference>
<dbReference type="InterPro" id="IPR036890">
    <property type="entry name" value="HATPase_C_sf"/>
</dbReference>
<dbReference type="PANTHER" id="PTHR45528">
    <property type="entry name" value="SENSOR HISTIDINE KINASE CPXA"/>
    <property type="match status" value="1"/>
</dbReference>
<dbReference type="NCBIfam" id="TIGR00229">
    <property type="entry name" value="sensory_box"/>
    <property type="match status" value="1"/>
</dbReference>
<dbReference type="Pfam" id="PF00512">
    <property type="entry name" value="HisKA"/>
    <property type="match status" value="1"/>
</dbReference>
<dbReference type="Pfam" id="PF02518">
    <property type="entry name" value="HATPase_c"/>
    <property type="match status" value="1"/>
</dbReference>
<dbReference type="PANTHER" id="PTHR45528:SF9">
    <property type="entry name" value="SENSOR HISTIDINE KINASE YBDK"/>
    <property type="match status" value="1"/>
</dbReference>
<evidence type="ECO:0000256" key="2">
    <source>
        <dbReference type="ARBA" id="ARBA00004141"/>
    </source>
</evidence>
<dbReference type="InterPro" id="IPR005467">
    <property type="entry name" value="His_kinase_dom"/>
</dbReference>
<feature type="domain" description="Histidine kinase" evidence="11">
    <location>
        <begin position="463"/>
        <end position="671"/>
    </location>
</feature>
<comment type="catalytic activity">
    <reaction evidence="1">
        <text>ATP + protein L-histidine = ADP + protein N-phospho-L-histidine.</text>
        <dbReference type="EC" id="2.7.13.3"/>
    </reaction>
</comment>
<dbReference type="InterPro" id="IPR004358">
    <property type="entry name" value="Sig_transdc_His_kin-like_C"/>
</dbReference>
<dbReference type="Gene3D" id="6.10.340.10">
    <property type="match status" value="1"/>
</dbReference>
<accession>A0ABS1GFF1</accession>
<dbReference type="Proteomes" id="UP000772812">
    <property type="component" value="Unassembled WGS sequence"/>
</dbReference>
<evidence type="ECO:0000313" key="15">
    <source>
        <dbReference type="Proteomes" id="UP000772812"/>
    </source>
</evidence>
<evidence type="ECO:0000256" key="1">
    <source>
        <dbReference type="ARBA" id="ARBA00000085"/>
    </source>
</evidence>
<name>A0ABS1GFF1_9AQUI</name>
<dbReference type="PROSITE" id="PS50112">
    <property type="entry name" value="PAS"/>
    <property type="match status" value="1"/>
</dbReference>
<evidence type="ECO:0000256" key="8">
    <source>
        <dbReference type="ARBA" id="ARBA00022989"/>
    </source>
</evidence>
<dbReference type="InterPro" id="IPR017232">
    <property type="entry name" value="NtrY"/>
</dbReference>
<dbReference type="EMBL" id="JAACYA010000001">
    <property type="protein sequence ID" value="MBK3331654.1"/>
    <property type="molecule type" value="Genomic_DNA"/>
</dbReference>
<feature type="transmembrane region" description="Helical" evidence="10">
    <location>
        <begin position="91"/>
        <end position="114"/>
    </location>
</feature>
<organism evidence="14 15">
    <name type="scientific">Persephonella atlantica</name>
    <dbReference type="NCBI Taxonomy" id="2699429"/>
    <lineage>
        <taxon>Bacteria</taxon>
        <taxon>Pseudomonadati</taxon>
        <taxon>Aquificota</taxon>
        <taxon>Aquificia</taxon>
        <taxon>Aquificales</taxon>
        <taxon>Hydrogenothermaceae</taxon>
        <taxon>Persephonella</taxon>
    </lineage>
</organism>
<feature type="domain" description="HAMP" evidence="13">
    <location>
        <begin position="288"/>
        <end position="340"/>
    </location>
</feature>
<dbReference type="InterPro" id="IPR013767">
    <property type="entry name" value="PAS_fold"/>
</dbReference>
<dbReference type="EC" id="2.7.13.3" evidence="3"/>
<keyword evidence="8 10" id="KW-1133">Transmembrane helix</keyword>
<comment type="caution">
    <text evidence="14">The sequence shown here is derived from an EMBL/GenBank/DDBJ whole genome shotgun (WGS) entry which is preliminary data.</text>
</comment>
<dbReference type="InterPro" id="IPR050398">
    <property type="entry name" value="HssS/ArlS-like"/>
</dbReference>
<evidence type="ECO:0000256" key="7">
    <source>
        <dbReference type="ARBA" id="ARBA00022777"/>
    </source>
</evidence>
<evidence type="ECO:0000256" key="3">
    <source>
        <dbReference type="ARBA" id="ARBA00012438"/>
    </source>
</evidence>
<dbReference type="PIRSF" id="PIRSF037532">
    <property type="entry name" value="STHK_NtrY"/>
    <property type="match status" value="1"/>
</dbReference>